<dbReference type="EMBL" id="CP008743">
    <property type="protein sequence ID" value="ARN84928.1"/>
    <property type="molecule type" value="Genomic_DNA"/>
</dbReference>
<keyword evidence="2" id="KW-1185">Reference proteome</keyword>
<name>A0A1W6N576_9PROT</name>
<proteinExistence type="predicted"/>
<organism evidence="1 2">
    <name type="scientific">Candidatus Nucleicultrix amoebiphila FS5</name>
    <dbReference type="NCBI Taxonomy" id="1414854"/>
    <lineage>
        <taxon>Bacteria</taxon>
        <taxon>Pseudomonadati</taxon>
        <taxon>Pseudomonadota</taxon>
        <taxon>Alphaproteobacteria</taxon>
        <taxon>Holosporales</taxon>
        <taxon>Candidatus Nucleicultricaceae</taxon>
        <taxon>Candidatus Nucleicultrix</taxon>
    </lineage>
</organism>
<gene>
    <name evidence="1" type="ORF">GQ61_06110</name>
</gene>
<evidence type="ECO:0000313" key="1">
    <source>
        <dbReference type="EMBL" id="ARN84928.1"/>
    </source>
</evidence>
<dbReference type="OrthoDB" id="292317at2"/>
<protein>
    <submittedName>
        <fullName evidence="1">Uncharacterized protein</fullName>
    </submittedName>
</protein>
<dbReference type="KEGG" id="naf:GQ61_06110"/>
<dbReference type="Proteomes" id="UP000237351">
    <property type="component" value="Chromosome"/>
</dbReference>
<accession>A0A1W6N576</accession>
<dbReference type="RefSeq" id="WP_085784440.1">
    <property type="nucleotide sequence ID" value="NZ_CP008743.1"/>
</dbReference>
<dbReference type="STRING" id="1414854.GQ61_06110"/>
<dbReference type="AlphaFoldDB" id="A0A1W6N576"/>
<sequence>MSKKELLEKFGRILIKDVRDEVLEKNDLIASGQMGGKENQEIYEKIRDLDEKEKEFIRQFAKQAIDSTIHHFLWMIEQNEEYDLVKYNKDKSETISLRDTSDGLCGELYTEEGWIERFSKYPPSIK</sequence>
<evidence type="ECO:0000313" key="2">
    <source>
        <dbReference type="Proteomes" id="UP000237351"/>
    </source>
</evidence>
<reference evidence="1 2" key="1">
    <citation type="submission" date="2014-06" db="EMBL/GenBank/DDBJ databases">
        <title>The genome of the endonuclear symbiont Nucleicultrix amoebiphila.</title>
        <authorList>
            <person name="Schulz F."/>
            <person name="Horn M."/>
        </authorList>
    </citation>
    <scope>NUCLEOTIDE SEQUENCE [LARGE SCALE GENOMIC DNA]</scope>
    <source>
        <strain evidence="1 2">FS5</strain>
    </source>
</reference>